<reference evidence="3" key="1">
    <citation type="submission" date="2018-07" db="EMBL/GenBank/DDBJ databases">
        <title>Comparative genomics of catfishes provides insights into carnivory and benthic adaptation.</title>
        <authorList>
            <person name="Zhang Y."/>
            <person name="Wang D."/>
            <person name="Peng Z."/>
            <person name="Zheng S."/>
            <person name="Shao F."/>
            <person name="Tao W."/>
        </authorList>
    </citation>
    <scope>NUCLEOTIDE SEQUENCE</scope>
    <source>
        <strain evidence="3">Chongqing</strain>
    </source>
</reference>
<keyword evidence="1" id="KW-0812">Transmembrane</keyword>
<dbReference type="SUPFAM" id="SSF55486">
    <property type="entry name" value="Metalloproteases ('zincins'), catalytic domain"/>
    <property type="match status" value="1"/>
</dbReference>
<keyword evidence="1" id="KW-0472">Membrane</keyword>
<proteinExistence type="predicted"/>
<name>A0AAD5ANM5_SILAS</name>
<sequence length="785" mass="86923">MFHTFPNKSKPHSPVSLEKTYSLTAHYDDFQEVKYGSRYSSNGMSLTLGGSLERSGRSRGGAGGGAGASKSSSNERWSRREICLLSALVFAGGVCVILGCMLALKLVWLDGQDTQCERECGAVRRSLLRAARFVQANIDASVAPCHDFYSFACGGWLRRHAIPEDKLSYGVITAIGEQNQEKLQRLLEEPVKEFYRSCVNMQEIDQLGAKPMMEVIDSCGGWDLAGAPPGGAGWESGSAPTRPDFNEMLYRTQGLYSTAVFFSLTVNILAAYKALMERLLSMLGAHNATVKSREILELEMRLANLHWKRLLDKIFHDHFSEEEEIVVLATDYLHKVSDIIKTTSKSTIHEFSREIDGTERQLELNQLCLNQANKHFGMALGALFVQTHFSSRSKAQVQELVEDIKHSLDVRLQELDWMDEETKEAARAKNFDLPLLLPCAHTLCGRCLTQKARLDKPKSAQRCVSHVSRTICTVLCPRCCHGVELPCFDWSTATTCLPLDPTATNNPGCGVQEEDVNEEKIRESTVQKPGRDMDLSEEEMERSVSGLLFTLDFSSIAPPLQITNSALAVTFKDSGGQTGARDLCTSLPQVCADVEIRRGQYYWEVDVCNSALYRIGVISLAGGETWWFERRGSGFHAVFDGRHELLPSIPPQLKTVGVFLNVGGASLTFHNPLTEELLAAIPSIFTPPLRPAFQLGQGRLKVRPGLPPPNHVFLSRNSFYRGPEGAGRWQWRRDVAFGSVRPVIQKFEEMAASDSDSGLMSSCSSTSSSTLTSIILTSHHPAQEL</sequence>
<dbReference type="EMBL" id="MU551681">
    <property type="protein sequence ID" value="KAI5618742.1"/>
    <property type="molecule type" value="Genomic_DNA"/>
</dbReference>
<feature type="transmembrane region" description="Helical" evidence="1">
    <location>
        <begin position="82"/>
        <end position="104"/>
    </location>
</feature>
<dbReference type="PROSITE" id="PS51885">
    <property type="entry name" value="NEPRILYSIN"/>
    <property type="match status" value="1"/>
</dbReference>
<dbReference type="Gene3D" id="3.40.390.10">
    <property type="entry name" value="Collagenase (Catalytic Domain)"/>
    <property type="match status" value="1"/>
</dbReference>
<organism evidence="3 4">
    <name type="scientific">Silurus asotus</name>
    <name type="common">Amur catfish</name>
    <name type="synonym">Parasilurus asotus</name>
    <dbReference type="NCBI Taxonomy" id="30991"/>
    <lineage>
        <taxon>Eukaryota</taxon>
        <taxon>Metazoa</taxon>
        <taxon>Chordata</taxon>
        <taxon>Craniata</taxon>
        <taxon>Vertebrata</taxon>
        <taxon>Euteleostomi</taxon>
        <taxon>Actinopterygii</taxon>
        <taxon>Neopterygii</taxon>
        <taxon>Teleostei</taxon>
        <taxon>Ostariophysi</taxon>
        <taxon>Siluriformes</taxon>
        <taxon>Siluridae</taxon>
        <taxon>Silurus</taxon>
    </lineage>
</organism>
<dbReference type="GO" id="GO:0005886">
    <property type="term" value="C:plasma membrane"/>
    <property type="evidence" value="ECO:0007669"/>
    <property type="project" value="TreeGrafter"/>
</dbReference>
<dbReference type="InterPro" id="IPR000718">
    <property type="entry name" value="Peptidase_M13"/>
</dbReference>
<evidence type="ECO:0000313" key="3">
    <source>
        <dbReference type="EMBL" id="KAI5618742.1"/>
    </source>
</evidence>
<dbReference type="Pfam" id="PF05649">
    <property type="entry name" value="Peptidase_M13_N"/>
    <property type="match status" value="2"/>
</dbReference>
<comment type="caution">
    <text evidence="3">The sequence shown here is derived from an EMBL/GenBank/DDBJ whole genome shotgun (WGS) entry which is preliminary data.</text>
</comment>
<dbReference type="AlphaFoldDB" id="A0AAD5ANM5"/>
<dbReference type="SUPFAM" id="SSF49899">
    <property type="entry name" value="Concanavalin A-like lectins/glucanases"/>
    <property type="match status" value="1"/>
</dbReference>
<keyword evidence="1" id="KW-1133">Transmembrane helix</keyword>
<dbReference type="InterPro" id="IPR042089">
    <property type="entry name" value="Peptidase_M13_dom_2"/>
</dbReference>
<protein>
    <submittedName>
        <fullName evidence="3">Endothelin-converting enzyme-like 1</fullName>
    </submittedName>
</protein>
<feature type="domain" description="Peptidase M13 N-terminal" evidence="2">
    <location>
        <begin position="350"/>
        <end position="429"/>
    </location>
</feature>
<dbReference type="InterPro" id="IPR008753">
    <property type="entry name" value="Peptidase_M13_N"/>
</dbReference>
<dbReference type="PANTHER" id="PTHR11733:SF195">
    <property type="entry name" value="ENDOTHELIN-CONVERTING ENZYME-LIKE 1"/>
    <property type="match status" value="1"/>
</dbReference>
<keyword evidence="4" id="KW-1185">Reference proteome</keyword>
<dbReference type="Gene3D" id="2.60.120.920">
    <property type="match status" value="1"/>
</dbReference>
<dbReference type="PRINTS" id="PR01407">
    <property type="entry name" value="BUTYPHLNCDUF"/>
</dbReference>
<dbReference type="GO" id="GO:0004222">
    <property type="term" value="F:metalloendopeptidase activity"/>
    <property type="evidence" value="ECO:0007669"/>
    <property type="project" value="InterPro"/>
</dbReference>
<dbReference type="InterPro" id="IPR024079">
    <property type="entry name" value="MetalloPept_cat_dom_sf"/>
</dbReference>
<dbReference type="Gene3D" id="1.10.1380.10">
    <property type="entry name" value="Neutral endopeptidase , domain2"/>
    <property type="match status" value="2"/>
</dbReference>
<dbReference type="Proteomes" id="UP001205998">
    <property type="component" value="Unassembled WGS sequence"/>
</dbReference>
<dbReference type="InterPro" id="IPR043136">
    <property type="entry name" value="B30.2/SPRY_sf"/>
</dbReference>
<evidence type="ECO:0000259" key="2">
    <source>
        <dbReference type="Pfam" id="PF05649"/>
    </source>
</evidence>
<accession>A0AAD5ANM5</accession>
<evidence type="ECO:0000256" key="1">
    <source>
        <dbReference type="SAM" id="Phobius"/>
    </source>
</evidence>
<dbReference type="PANTHER" id="PTHR11733">
    <property type="entry name" value="ZINC METALLOPROTEASE FAMILY M13 NEPRILYSIN-RELATED"/>
    <property type="match status" value="1"/>
</dbReference>
<feature type="domain" description="Peptidase M13 N-terminal" evidence="2">
    <location>
        <begin position="144"/>
        <end position="266"/>
    </location>
</feature>
<dbReference type="InterPro" id="IPR003879">
    <property type="entry name" value="Butyrophylin_SPRY"/>
</dbReference>
<gene>
    <name evidence="3" type="ORF">C0J50_21699</name>
</gene>
<dbReference type="GO" id="GO:0016485">
    <property type="term" value="P:protein processing"/>
    <property type="evidence" value="ECO:0007669"/>
    <property type="project" value="TreeGrafter"/>
</dbReference>
<dbReference type="InterPro" id="IPR013320">
    <property type="entry name" value="ConA-like_dom_sf"/>
</dbReference>
<evidence type="ECO:0000313" key="4">
    <source>
        <dbReference type="Proteomes" id="UP001205998"/>
    </source>
</evidence>